<evidence type="ECO:0000313" key="2">
    <source>
        <dbReference type="Proteomes" id="UP000019202"/>
    </source>
</evidence>
<keyword evidence="2" id="KW-1185">Reference proteome</keyword>
<sequence>MVHFCCCDGSNSCFGIKTGRHNSDAPVLDIYQNKDDIEMMDHITPIQEGKRLRCLI</sequence>
<reference evidence="1" key="1">
    <citation type="submission" date="2013-11" db="EMBL/GenBank/DDBJ databases">
        <title>Draft genome sequence and annotation of the entomopathogenic bacteria, Xenorhabdus cabanillasi strain JM26 and Xenorhabdus szentirmai strain DSM 16338.</title>
        <authorList>
            <person name="Gualtieri M."/>
            <person name="Ogier J.C."/>
            <person name="Pages S."/>
            <person name="Givaudan A."/>
            <person name="Gaudriault S."/>
        </authorList>
    </citation>
    <scope>NUCLEOTIDE SEQUENCE [LARGE SCALE GENOMIC DNA]</scope>
    <source>
        <strain evidence="1">DSM 16338</strain>
    </source>
</reference>
<evidence type="ECO:0000313" key="1">
    <source>
        <dbReference type="EMBL" id="CDL83201.1"/>
    </source>
</evidence>
<proteinExistence type="predicted"/>
<comment type="caution">
    <text evidence="1">The sequence shown here is derived from an EMBL/GenBank/DDBJ whole genome shotgun (WGS) entry which is preliminary data.</text>
</comment>
<organism evidence="1 2">
    <name type="scientific">Xenorhabdus szentirmaii DSM 16338</name>
    <dbReference type="NCBI Taxonomy" id="1427518"/>
    <lineage>
        <taxon>Bacteria</taxon>
        <taxon>Pseudomonadati</taxon>
        <taxon>Pseudomonadota</taxon>
        <taxon>Gammaproteobacteria</taxon>
        <taxon>Enterobacterales</taxon>
        <taxon>Morganellaceae</taxon>
        <taxon>Xenorhabdus</taxon>
    </lineage>
</organism>
<dbReference type="EMBL" id="CBXF010000088">
    <property type="protein sequence ID" value="CDL83201.1"/>
    <property type="molecule type" value="Genomic_DNA"/>
</dbReference>
<dbReference type="AlphaFoldDB" id="W1IZZ3"/>
<name>W1IZZ3_9GAMM</name>
<accession>W1IZZ3</accession>
<protein>
    <submittedName>
        <fullName evidence="1">Uncharacterized protein</fullName>
    </submittedName>
</protein>
<gene>
    <name evidence="1" type="ORF">XSR1_30056</name>
</gene>
<dbReference type="Proteomes" id="UP000019202">
    <property type="component" value="Unassembled WGS sequence"/>
</dbReference>